<dbReference type="InterPro" id="IPR036908">
    <property type="entry name" value="RlpA-like_sf"/>
</dbReference>
<dbReference type="Proteomes" id="UP000682733">
    <property type="component" value="Unassembled WGS sequence"/>
</dbReference>
<dbReference type="PANTHER" id="PTHR31836:SF21">
    <property type="entry name" value="EXPANSIN-LIKE PROTEIN 7"/>
    <property type="match status" value="1"/>
</dbReference>
<evidence type="ECO:0000313" key="3">
    <source>
        <dbReference type="EMBL" id="CAF0804513.1"/>
    </source>
</evidence>
<dbReference type="EMBL" id="CAJNOK010006132">
    <property type="protein sequence ID" value="CAF0994547.1"/>
    <property type="molecule type" value="Genomic_DNA"/>
</dbReference>
<evidence type="ECO:0000313" key="5">
    <source>
        <dbReference type="EMBL" id="CAF3589813.1"/>
    </source>
</evidence>
<accession>A0A813T7M0</accession>
<keyword evidence="7" id="KW-1185">Reference proteome</keyword>
<proteinExistence type="predicted"/>
<dbReference type="EMBL" id="CAJOBC010000465">
    <property type="protein sequence ID" value="CAF3589813.1"/>
    <property type="molecule type" value="Genomic_DNA"/>
</dbReference>
<feature type="signal peptide" evidence="2">
    <location>
        <begin position="1"/>
        <end position="21"/>
    </location>
</feature>
<feature type="chain" id="PRO_5035597634" evidence="2">
    <location>
        <begin position="22"/>
        <end position="133"/>
    </location>
</feature>
<dbReference type="OrthoDB" id="623670at2759"/>
<evidence type="ECO:0000256" key="1">
    <source>
        <dbReference type="ARBA" id="ARBA00022729"/>
    </source>
</evidence>
<protein>
    <submittedName>
        <fullName evidence="3">Uncharacterized protein</fullName>
    </submittedName>
</protein>
<dbReference type="Proteomes" id="UP000681722">
    <property type="component" value="Unassembled WGS sequence"/>
</dbReference>
<dbReference type="InterPro" id="IPR051477">
    <property type="entry name" value="Expansin_CellWall"/>
</dbReference>
<dbReference type="Proteomes" id="UP000663829">
    <property type="component" value="Unassembled WGS sequence"/>
</dbReference>
<dbReference type="AlphaFoldDB" id="A0A813T7M0"/>
<organism evidence="3 7">
    <name type="scientific">Didymodactylos carnosus</name>
    <dbReference type="NCBI Taxonomy" id="1234261"/>
    <lineage>
        <taxon>Eukaryota</taxon>
        <taxon>Metazoa</taxon>
        <taxon>Spiralia</taxon>
        <taxon>Gnathifera</taxon>
        <taxon>Rotifera</taxon>
        <taxon>Eurotatoria</taxon>
        <taxon>Bdelloidea</taxon>
        <taxon>Philodinida</taxon>
        <taxon>Philodinidae</taxon>
        <taxon>Didymodactylos</taxon>
    </lineage>
</organism>
<evidence type="ECO:0000313" key="4">
    <source>
        <dbReference type="EMBL" id="CAF0994547.1"/>
    </source>
</evidence>
<name>A0A813T7M0_9BILA</name>
<comment type="caution">
    <text evidence="3">The sequence shown here is derived from an EMBL/GenBank/DDBJ whole genome shotgun (WGS) entry which is preliminary data.</text>
</comment>
<dbReference type="CDD" id="cd22191">
    <property type="entry name" value="DPBB_RlpA_EXP_N-like"/>
    <property type="match status" value="1"/>
</dbReference>
<dbReference type="EMBL" id="CAJOBA010006139">
    <property type="protein sequence ID" value="CAF3764347.1"/>
    <property type="molecule type" value="Genomic_DNA"/>
</dbReference>
<dbReference type="PANTHER" id="PTHR31836">
    <property type="match status" value="1"/>
</dbReference>
<evidence type="ECO:0000313" key="6">
    <source>
        <dbReference type="EMBL" id="CAF3764347.1"/>
    </source>
</evidence>
<evidence type="ECO:0000313" key="7">
    <source>
        <dbReference type="Proteomes" id="UP000663829"/>
    </source>
</evidence>
<dbReference type="Gene3D" id="2.40.40.10">
    <property type="entry name" value="RlpA-like domain"/>
    <property type="match status" value="1"/>
</dbReference>
<reference evidence="3" key="1">
    <citation type="submission" date="2021-02" db="EMBL/GenBank/DDBJ databases">
        <authorList>
            <person name="Nowell W R."/>
        </authorList>
    </citation>
    <scope>NUCLEOTIDE SEQUENCE</scope>
</reference>
<gene>
    <name evidence="3" type="ORF">GPM918_LOCUS3699</name>
    <name evidence="4" type="ORF">OVA965_LOCUS14243</name>
    <name evidence="5" type="ORF">SRO942_LOCUS3699</name>
    <name evidence="6" type="ORF">TMI583_LOCUS14246</name>
</gene>
<evidence type="ECO:0000256" key="2">
    <source>
        <dbReference type="SAM" id="SignalP"/>
    </source>
</evidence>
<keyword evidence="1 2" id="KW-0732">Signal</keyword>
<dbReference type="SUPFAM" id="SSF50685">
    <property type="entry name" value="Barwin-like endoglucanases"/>
    <property type="match status" value="1"/>
</dbReference>
<dbReference type="EMBL" id="CAJNOQ010000465">
    <property type="protein sequence ID" value="CAF0804513.1"/>
    <property type="molecule type" value="Genomic_DNA"/>
</dbReference>
<sequence length="133" mass="13941">MKQFSLCVLLVLLAVIEKTSGDETGEATFYNIEGAPTACGANHQGSELVAALNAAEFDPETHGNPNNNKLCNRQVEVKGPAGTATVKIVDRCPPKSAPGVGCVKGDLDLTPAAFKLVGGDQSVGRVKITWKYV</sequence>
<dbReference type="Proteomes" id="UP000677228">
    <property type="component" value="Unassembled WGS sequence"/>
</dbReference>